<name>A0ABM5WH17_9BURK</name>
<dbReference type="PANTHER" id="PTHR43245:SF13">
    <property type="entry name" value="UDP-D-APIOSE_UDP-D-XYLOSE SYNTHASE 2"/>
    <property type="match status" value="1"/>
</dbReference>
<reference evidence="3" key="1">
    <citation type="submission" date="2015-12" db="EMBL/GenBank/DDBJ databases">
        <title>Complete genome sequence of Pandoraea norimbergensis DSM 11628.</title>
        <authorList>
            <person name="Ee R."/>
            <person name="Lim Y.-L."/>
            <person name="Yong D."/>
            <person name="Yin W.-F."/>
            <person name="Chan K.-G."/>
        </authorList>
    </citation>
    <scope>NUCLEOTIDE SEQUENCE [LARGE SCALE GENOMIC DNA]</scope>
    <source>
        <strain evidence="3">DSM 11628</strain>
    </source>
</reference>
<organism evidence="2 3">
    <name type="scientific">Pandoraea norimbergensis</name>
    <dbReference type="NCBI Taxonomy" id="93219"/>
    <lineage>
        <taxon>Bacteria</taxon>
        <taxon>Pseudomonadati</taxon>
        <taxon>Pseudomonadota</taxon>
        <taxon>Betaproteobacteria</taxon>
        <taxon>Burkholderiales</taxon>
        <taxon>Burkholderiaceae</taxon>
        <taxon>Pandoraea</taxon>
    </lineage>
</organism>
<dbReference type="PANTHER" id="PTHR43245">
    <property type="entry name" value="BIFUNCTIONAL POLYMYXIN RESISTANCE PROTEIN ARNA"/>
    <property type="match status" value="1"/>
</dbReference>
<protein>
    <submittedName>
        <fullName evidence="2">Oxidoreductase</fullName>
    </submittedName>
</protein>
<evidence type="ECO:0000259" key="1">
    <source>
        <dbReference type="Pfam" id="PF01370"/>
    </source>
</evidence>
<dbReference type="SUPFAM" id="SSF51735">
    <property type="entry name" value="NAD(P)-binding Rossmann-fold domains"/>
    <property type="match status" value="1"/>
</dbReference>
<dbReference type="InterPro" id="IPR050177">
    <property type="entry name" value="Lipid_A_modif_metabolic_enz"/>
</dbReference>
<dbReference type="Gene3D" id="3.40.50.720">
    <property type="entry name" value="NAD(P)-binding Rossmann-like Domain"/>
    <property type="match status" value="1"/>
</dbReference>
<proteinExistence type="predicted"/>
<sequence>MTQHVLLTGGTGFVGAQVLRALVASDCRVTLVTRANRAAEARKLDGVANVIESADLFSESAAWWQSACAGIDTVIHAAWYAEPGKYLTSPLNLQCLAGTLALAQGAVAAGVKRLVGVGTCFEYDLSGGVLSTDTPLRPITPYAGAKAATFEALSTWLPTQNVSFAWCRLFYLFGEGEDARRLVPYLRAKLAAGEVAELTSGRQIRDFIDVAQAGRQIADVALGDVTGALNICSGTPITVRQLAERIADESGRRDLLKFGARPDNLVDPPCVVGIPYMPR</sequence>
<dbReference type="RefSeq" id="WP_058376469.1">
    <property type="nucleotide sequence ID" value="NZ_CP013480.3"/>
</dbReference>
<dbReference type="Pfam" id="PF01370">
    <property type="entry name" value="Epimerase"/>
    <property type="match status" value="1"/>
</dbReference>
<accession>A0ABM5WH17</accession>
<evidence type="ECO:0000313" key="2">
    <source>
        <dbReference type="EMBL" id="ALS59545.1"/>
    </source>
</evidence>
<dbReference type="InterPro" id="IPR036291">
    <property type="entry name" value="NAD(P)-bd_dom_sf"/>
</dbReference>
<keyword evidence="3" id="KW-1185">Reference proteome</keyword>
<dbReference type="InterPro" id="IPR001509">
    <property type="entry name" value="Epimerase_deHydtase"/>
</dbReference>
<dbReference type="EMBL" id="CP013480">
    <property type="protein sequence ID" value="ALS59545.1"/>
    <property type="molecule type" value="Genomic_DNA"/>
</dbReference>
<gene>
    <name evidence="2" type="ORF">AT302_07045</name>
</gene>
<dbReference type="Proteomes" id="UP000060277">
    <property type="component" value="Chromosome"/>
</dbReference>
<evidence type="ECO:0000313" key="3">
    <source>
        <dbReference type="Proteomes" id="UP000060277"/>
    </source>
</evidence>
<feature type="domain" description="NAD-dependent epimerase/dehydratase" evidence="1">
    <location>
        <begin position="5"/>
        <end position="211"/>
    </location>
</feature>